<name>A0A5D3AUL7_9TREE</name>
<evidence type="ECO:0000256" key="1">
    <source>
        <dbReference type="SAM" id="MobiDB-lite"/>
    </source>
</evidence>
<evidence type="ECO:0000313" key="2">
    <source>
        <dbReference type="EMBL" id="TYJ54334.1"/>
    </source>
</evidence>
<dbReference type="Proteomes" id="UP000322245">
    <property type="component" value="Unassembled WGS sequence"/>
</dbReference>
<feature type="compositionally biased region" description="Basic residues" evidence="1">
    <location>
        <begin position="308"/>
        <end position="321"/>
    </location>
</feature>
<protein>
    <submittedName>
        <fullName evidence="2">Uncharacterized protein</fullName>
    </submittedName>
</protein>
<feature type="region of interest" description="Disordered" evidence="1">
    <location>
        <begin position="256"/>
        <end position="361"/>
    </location>
</feature>
<feature type="compositionally biased region" description="Basic and acidic residues" evidence="1">
    <location>
        <begin position="322"/>
        <end position="332"/>
    </location>
</feature>
<comment type="caution">
    <text evidence="2">The sequence shown here is derived from an EMBL/GenBank/DDBJ whole genome shotgun (WGS) entry which is preliminary data.</text>
</comment>
<proteinExistence type="predicted"/>
<accession>A0A5D3AUL7</accession>
<feature type="region of interest" description="Disordered" evidence="1">
    <location>
        <begin position="1"/>
        <end position="22"/>
    </location>
</feature>
<feature type="compositionally biased region" description="Basic and acidic residues" evidence="1">
    <location>
        <begin position="275"/>
        <end position="285"/>
    </location>
</feature>
<organism evidence="2 3">
    <name type="scientific">Cryptococcus floricola</name>
    <dbReference type="NCBI Taxonomy" id="2591691"/>
    <lineage>
        <taxon>Eukaryota</taxon>
        <taxon>Fungi</taxon>
        <taxon>Dikarya</taxon>
        <taxon>Basidiomycota</taxon>
        <taxon>Agaricomycotina</taxon>
        <taxon>Tremellomycetes</taxon>
        <taxon>Tremellales</taxon>
        <taxon>Cryptococcaceae</taxon>
        <taxon>Cryptococcus</taxon>
    </lineage>
</organism>
<evidence type="ECO:0000313" key="3">
    <source>
        <dbReference type="Proteomes" id="UP000322245"/>
    </source>
</evidence>
<gene>
    <name evidence="2" type="ORF">B9479_004999</name>
</gene>
<dbReference type="AlphaFoldDB" id="A0A5D3AUL7"/>
<sequence length="361" mass="40488">MGSISQLPSIVPQHDPEVAEIDRDWEEEDRTAEEVLEEEFGKPLSGGTGSVAAVFRGVLEILTGLMSTEYHRTHLIQDITTSYLELEEDMRLSYDNNGGYMAPSRHAALMLTKGLLIQDYESLKMLAEEYETPPVDKMNADAVNAQAVVFNDHLLGFYRLYDIEYAKREQRFQVEMKRKLEQLTSKYRERSLSLSRDTFPVGDELEECWEKQGRMMEMLEEEELSIASRKLVEATGTKKNSPEVIDVASGSFHPLHLTKTGAGGQQTQRAKHYPKKVERSEEKANDIAARGPIGYRPEGASQASGSGTKHHKEKKGNSKKGAKQDSHNKDTIAHCGSQLSTPDSSVKHPHGRLMDVVIPML</sequence>
<dbReference type="EMBL" id="NIDF01000063">
    <property type="protein sequence ID" value="TYJ54334.1"/>
    <property type="molecule type" value="Genomic_DNA"/>
</dbReference>
<keyword evidence="3" id="KW-1185">Reference proteome</keyword>
<reference evidence="2 3" key="1">
    <citation type="submission" date="2017-05" db="EMBL/GenBank/DDBJ databases">
        <title>The Genome Sequence of Tsuchiyaea wingfieldii DSM 27421.</title>
        <authorList>
            <person name="Cuomo C."/>
            <person name="Passer A."/>
            <person name="Billmyre B."/>
            <person name="Heitman J."/>
        </authorList>
    </citation>
    <scope>NUCLEOTIDE SEQUENCE [LARGE SCALE GENOMIC DNA]</scope>
    <source>
        <strain evidence="2 3">DSM 27421</strain>
    </source>
</reference>